<evidence type="ECO:0000313" key="3">
    <source>
        <dbReference type="EMBL" id="KAL2066672.1"/>
    </source>
</evidence>
<comment type="caution">
    <text evidence="3">The sequence shown here is derived from an EMBL/GenBank/DDBJ whole genome shotgun (WGS) entry which is preliminary data.</text>
</comment>
<feature type="compositionally biased region" description="Basic residues" evidence="1">
    <location>
        <begin position="260"/>
        <end position="269"/>
    </location>
</feature>
<feature type="region of interest" description="Disordered" evidence="1">
    <location>
        <begin position="53"/>
        <end position="136"/>
    </location>
</feature>
<dbReference type="EMBL" id="JAZHXI010000011">
    <property type="protein sequence ID" value="KAL2066672.1"/>
    <property type="molecule type" value="Genomic_DNA"/>
</dbReference>
<dbReference type="Pfam" id="PF22980">
    <property type="entry name" value="Myb_DNA-bind_8"/>
    <property type="match status" value="1"/>
</dbReference>
<feature type="region of interest" description="Disordered" evidence="1">
    <location>
        <begin position="353"/>
        <end position="373"/>
    </location>
</feature>
<feature type="compositionally biased region" description="Basic and acidic residues" evidence="1">
    <location>
        <begin position="74"/>
        <end position="114"/>
    </location>
</feature>
<sequence>MQNDNPITRLLYAILSQKCLKDINWDKVANDPLLVEDKKINGHAARMRYSRFKKQMDAASGNLPPPTPRKPRKSRVEKTKSPKKEKRPGDGVKSEYERERKVKSEFADRGREGTGESSLSPNLSGFGERRTPDLGTMHSSAVSLAGQELASGLGLNLGNGHNLNHRSPLHFEDAAVQIKRERKPSANTLLSTGQYLQTQNSPVGGPFPPEFHPGSQGQQHITSSVSNSTLPSTPRLCIEEQEYSPTHSPSQSQGYPYQHPSHHSHVRPHPAYRQEYDPRAEESFNMDPEDMEDMDIDEMMHSFGMPTSKSLSQSGHELYSPLLNDSAFAFGMDSPGLGMGIGMDGGSYEEFWGHGHGEGGTGNGEREKERVVGGVNVKKEERWEEGYRRV</sequence>
<accession>A0ABR4CAH7</accession>
<feature type="compositionally biased region" description="Polar residues" evidence="1">
    <location>
        <begin position="243"/>
        <end position="255"/>
    </location>
</feature>
<evidence type="ECO:0000259" key="2">
    <source>
        <dbReference type="Pfam" id="PF22980"/>
    </source>
</evidence>
<evidence type="ECO:0000256" key="1">
    <source>
        <dbReference type="SAM" id="MobiDB-lite"/>
    </source>
</evidence>
<gene>
    <name evidence="3" type="ORF">VTL71DRAFT_2744</name>
</gene>
<feature type="domain" description="Myb-like DNA-binding" evidence="2">
    <location>
        <begin position="8"/>
        <end position="57"/>
    </location>
</feature>
<reference evidence="3 4" key="1">
    <citation type="journal article" date="2024" name="Commun. Biol.">
        <title>Comparative genomic analysis of thermophilic fungi reveals convergent evolutionary adaptations and gene losses.</title>
        <authorList>
            <person name="Steindorff A.S."/>
            <person name="Aguilar-Pontes M.V."/>
            <person name="Robinson A.J."/>
            <person name="Andreopoulos B."/>
            <person name="LaButti K."/>
            <person name="Kuo A."/>
            <person name="Mondo S."/>
            <person name="Riley R."/>
            <person name="Otillar R."/>
            <person name="Haridas S."/>
            <person name="Lipzen A."/>
            <person name="Grimwood J."/>
            <person name="Schmutz J."/>
            <person name="Clum A."/>
            <person name="Reid I.D."/>
            <person name="Moisan M.C."/>
            <person name="Butler G."/>
            <person name="Nguyen T.T.M."/>
            <person name="Dewar K."/>
            <person name="Conant G."/>
            <person name="Drula E."/>
            <person name="Henrissat B."/>
            <person name="Hansel C."/>
            <person name="Singer S."/>
            <person name="Hutchinson M.I."/>
            <person name="de Vries R.P."/>
            <person name="Natvig D.O."/>
            <person name="Powell A.J."/>
            <person name="Tsang A."/>
            <person name="Grigoriev I.V."/>
        </authorList>
    </citation>
    <scope>NUCLEOTIDE SEQUENCE [LARGE SCALE GENOMIC DNA]</scope>
    <source>
        <strain evidence="3 4">CBS 494.80</strain>
    </source>
</reference>
<proteinExistence type="predicted"/>
<feature type="compositionally biased region" description="Basic and acidic residues" evidence="1">
    <location>
        <begin position="364"/>
        <end position="373"/>
    </location>
</feature>
<evidence type="ECO:0000313" key="4">
    <source>
        <dbReference type="Proteomes" id="UP001595075"/>
    </source>
</evidence>
<protein>
    <recommendedName>
        <fullName evidence="2">Myb-like DNA-binding domain-containing protein</fullName>
    </recommendedName>
</protein>
<dbReference type="Proteomes" id="UP001595075">
    <property type="component" value="Unassembled WGS sequence"/>
</dbReference>
<keyword evidence="4" id="KW-1185">Reference proteome</keyword>
<organism evidence="3 4">
    <name type="scientific">Oculimacula yallundae</name>
    <dbReference type="NCBI Taxonomy" id="86028"/>
    <lineage>
        <taxon>Eukaryota</taxon>
        <taxon>Fungi</taxon>
        <taxon>Dikarya</taxon>
        <taxon>Ascomycota</taxon>
        <taxon>Pezizomycotina</taxon>
        <taxon>Leotiomycetes</taxon>
        <taxon>Helotiales</taxon>
        <taxon>Ploettnerulaceae</taxon>
        <taxon>Oculimacula</taxon>
    </lineage>
</organism>
<dbReference type="InterPro" id="IPR054505">
    <property type="entry name" value="Myb_DNA-bind_8"/>
</dbReference>
<feature type="region of interest" description="Disordered" evidence="1">
    <location>
        <begin position="242"/>
        <end position="269"/>
    </location>
</feature>
<name>A0ABR4CAH7_9HELO</name>